<dbReference type="GO" id="GO:0005737">
    <property type="term" value="C:cytoplasm"/>
    <property type="evidence" value="ECO:0007669"/>
    <property type="project" value="UniProtKB-SubCell"/>
</dbReference>
<accession>A0A1W1BT97</accession>
<comment type="subcellular location">
    <subcellularLocation>
        <location evidence="2">Cytoplasm</location>
    </subcellularLocation>
</comment>
<comment type="catalytic activity">
    <reaction evidence="1">
        <text>[protein]-peptidylproline (omega=180) = [protein]-peptidylproline (omega=0)</text>
        <dbReference type="Rhea" id="RHEA:16237"/>
        <dbReference type="Rhea" id="RHEA-COMP:10747"/>
        <dbReference type="Rhea" id="RHEA-COMP:10748"/>
        <dbReference type="ChEBI" id="CHEBI:83833"/>
        <dbReference type="ChEBI" id="CHEBI:83834"/>
        <dbReference type="EC" id="5.2.1.8"/>
    </reaction>
</comment>
<keyword evidence="8 10" id="KW-0413">Isomerase</keyword>
<dbReference type="SUPFAM" id="SSF54534">
    <property type="entry name" value="FKBP-like"/>
    <property type="match status" value="1"/>
</dbReference>
<organism evidence="10">
    <name type="scientific">hydrothermal vent metagenome</name>
    <dbReference type="NCBI Taxonomy" id="652676"/>
    <lineage>
        <taxon>unclassified sequences</taxon>
        <taxon>metagenomes</taxon>
        <taxon>ecological metagenomes</taxon>
    </lineage>
</organism>
<evidence type="ECO:0000256" key="8">
    <source>
        <dbReference type="ARBA" id="ARBA00023235"/>
    </source>
</evidence>
<gene>
    <name evidence="10" type="ORF">MNB_SM-7-431</name>
</gene>
<protein>
    <recommendedName>
        <fullName evidence="4">peptidylprolyl isomerase</fullName>
        <ecNumber evidence="4">5.2.1.8</ecNumber>
    </recommendedName>
</protein>
<evidence type="ECO:0000256" key="6">
    <source>
        <dbReference type="ARBA" id="ARBA00023110"/>
    </source>
</evidence>
<dbReference type="Gene3D" id="3.10.50.40">
    <property type="match status" value="1"/>
</dbReference>
<evidence type="ECO:0000256" key="7">
    <source>
        <dbReference type="ARBA" id="ARBA00023186"/>
    </source>
</evidence>
<dbReference type="AlphaFoldDB" id="A0A1W1BT97"/>
<feature type="domain" description="PPIase FKBP-type" evidence="9">
    <location>
        <begin position="6"/>
        <end position="79"/>
    </location>
</feature>
<sequence length="169" mass="18029">MSINEGQIVSIEYTVKDGDKVIDSNVGQEPLVFMYGKGQIIPGLEAGIKDMNIGEKADVLVKAADAYGEYNPEATQEVPKEQFAGIDLQEGMTLYGQGADGQTVQVTVKEIKDDSVVVDFNHPLAGKDLMFTVTLNNVREATPDEAATGIPVENQQDECCSTGGGCGCH</sequence>
<dbReference type="GO" id="GO:0003755">
    <property type="term" value="F:peptidyl-prolyl cis-trans isomerase activity"/>
    <property type="evidence" value="ECO:0007669"/>
    <property type="project" value="UniProtKB-KW"/>
</dbReference>
<dbReference type="GO" id="GO:0042026">
    <property type="term" value="P:protein refolding"/>
    <property type="evidence" value="ECO:0007669"/>
    <property type="project" value="UniProtKB-ARBA"/>
</dbReference>
<evidence type="ECO:0000256" key="3">
    <source>
        <dbReference type="ARBA" id="ARBA00006577"/>
    </source>
</evidence>
<dbReference type="Pfam" id="PF00254">
    <property type="entry name" value="FKBP_C"/>
    <property type="match status" value="1"/>
</dbReference>
<proteinExistence type="inferred from homology"/>
<comment type="similarity">
    <text evidence="3">Belongs to the FKBP-type PPIase family.</text>
</comment>
<evidence type="ECO:0000256" key="5">
    <source>
        <dbReference type="ARBA" id="ARBA00022490"/>
    </source>
</evidence>
<keyword evidence="5" id="KW-0963">Cytoplasm</keyword>
<dbReference type="PANTHER" id="PTHR47861:SF3">
    <property type="entry name" value="FKBP-TYPE PEPTIDYL-PROLYL CIS-TRANS ISOMERASE SLYD"/>
    <property type="match status" value="1"/>
</dbReference>
<dbReference type="InterPro" id="IPR046357">
    <property type="entry name" value="PPIase_dom_sf"/>
</dbReference>
<evidence type="ECO:0000256" key="1">
    <source>
        <dbReference type="ARBA" id="ARBA00000971"/>
    </source>
</evidence>
<evidence type="ECO:0000256" key="2">
    <source>
        <dbReference type="ARBA" id="ARBA00004496"/>
    </source>
</evidence>
<dbReference type="EMBL" id="FPHB01000038">
    <property type="protein sequence ID" value="SFV56704.1"/>
    <property type="molecule type" value="Genomic_DNA"/>
</dbReference>
<dbReference type="InterPro" id="IPR001179">
    <property type="entry name" value="PPIase_FKBP_dom"/>
</dbReference>
<dbReference type="PANTHER" id="PTHR47861">
    <property type="entry name" value="FKBP-TYPE PEPTIDYL-PROLYL CIS-TRANS ISOMERASE SLYD"/>
    <property type="match status" value="1"/>
</dbReference>
<dbReference type="EC" id="5.2.1.8" evidence="4"/>
<evidence type="ECO:0000259" key="9">
    <source>
        <dbReference type="PROSITE" id="PS50059"/>
    </source>
</evidence>
<keyword evidence="7" id="KW-0143">Chaperone</keyword>
<keyword evidence="6" id="KW-0697">Rotamase</keyword>
<dbReference type="PROSITE" id="PS50059">
    <property type="entry name" value="FKBP_PPIASE"/>
    <property type="match status" value="1"/>
</dbReference>
<reference evidence="10" key="1">
    <citation type="submission" date="2016-10" db="EMBL/GenBank/DDBJ databases">
        <authorList>
            <person name="de Groot N.N."/>
        </authorList>
    </citation>
    <scope>NUCLEOTIDE SEQUENCE</scope>
</reference>
<name>A0A1W1BT97_9ZZZZ</name>
<evidence type="ECO:0000313" key="10">
    <source>
        <dbReference type="EMBL" id="SFV56704.1"/>
    </source>
</evidence>
<evidence type="ECO:0000256" key="4">
    <source>
        <dbReference type="ARBA" id="ARBA00013194"/>
    </source>
</evidence>